<keyword evidence="3" id="KW-1185">Reference proteome</keyword>
<evidence type="ECO:0000313" key="3">
    <source>
        <dbReference type="Proteomes" id="UP000217790"/>
    </source>
</evidence>
<sequence>MVDRLKDSPPHRNESPADVDRIHTDGIPFTDMKSSVSTTLSPPSAVSPEHEWTTCCTTHENKEARPLDWFSLRVLLRGHQILSCCIVSCPYDDGPPAFAEMRYPGTPSAPPDRRRECSGAPPRLHSVLSRETQAQIRKSPQAGYQGLYSVAEHVESMIDLSVEPPEKIKAREKLWLTK</sequence>
<dbReference type="InParanoid" id="A0A2H3E5H0"/>
<feature type="region of interest" description="Disordered" evidence="1">
    <location>
        <begin position="1"/>
        <end position="48"/>
    </location>
</feature>
<dbReference type="Proteomes" id="UP000217790">
    <property type="component" value="Unassembled WGS sequence"/>
</dbReference>
<name>A0A2H3E5H0_ARMGA</name>
<feature type="compositionally biased region" description="Polar residues" evidence="1">
    <location>
        <begin position="32"/>
        <end position="44"/>
    </location>
</feature>
<dbReference type="AlphaFoldDB" id="A0A2H3E5H0"/>
<gene>
    <name evidence="2" type="ORF">ARMGADRAFT_1160750</name>
</gene>
<proteinExistence type="predicted"/>
<organism evidence="2 3">
    <name type="scientific">Armillaria gallica</name>
    <name type="common">Bulbous honey fungus</name>
    <name type="synonym">Armillaria bulbosa</name>
    <dbReference type="NCBI Taxonomy" id="47427"/>
    <lineage>
        <taxon>Eukaryota</taxon>
        <taxon>Fungi</taxon>
        <taxon>Dikarya</taxon>
        <taxon>Basidiomycota</taxon>
        <taxon>Agaricomycotina</taxon>
        <taxon>Agaricomycetes</taxon>
        <taxon>Agaricomycetidae</taxon>
        <taxon>Agaricales</taxon>
        <taxon>Marasmiineae</taxon>
        <taxon>Physalacriaceae</taxon>
        <taxon>Armillaria</taxon>
    </lineage>
</organism>
<feature type="compositionally biased region" description="Basic and acidic residues" evidence="1">
    <location>
        <begin position="1"/>
        <end position="24"/>
    </location>
</feature>
<reference evidence="3" key="1">
    <citation type="journal article" date="2017" name="Nat. Ecol. Evol.">
        <title>Genome expansion and lineage-specific genetic innovations in the forest pathogenic fungi Armillaria.</title>
        <authorList>
            <person name="Sipos G."/>
            <person name="Prasanna A.N."/>
            <person name="Walter M.C."/>
            <person name="O'Connor E."/>
            <person name="Balint B."/>
            <person name="Krizsan K."/>
            <person name="Kiss B."/>
            <person name="Hess J."/>
            <person name="Varga T."/>
            <person name="Slot J."/>
            <person name="Riley R."/>
            <person name="Boka B."/>
            <person name="Rigling D."/>
            <person name="Barry K."/>
            <person name="Lee J."/>
            <person name="Mihaltcheva S."/>
            <person name="LaButti K."/>
            <person name="Lipzen A."/>
            <person name="Waldron R."/>
            <person name="Moloney N.M."/>
            <person name="Sperisen C."/>
            <person name="Kredics L."/>
            <person name="Vagvoelgyi C."/>
            <person name="Patrignani A."/>
            <person name="Fitzpatrick D."/>
            <person name="Nagy I."/>
            <person name="Doyle S."/>
            <person name="Anderson J.B."/>
            <person name="Grigoriev I.V."/>
            <person name="Gueldener U."/>
            <person name="Muensterkoetter M."/>
            <person name="Nagy L.G."/>
        </authorList>
    </citation>
    <scope>NUCLEOTIDE SEQUENCE [LARGE SCALE GENOMIC DNA]</scope>
    <source>
        <strain evidence="3">Ar21-2</strain>
    </source>
</reference>
<evidence type="ECO:0000256" key="1">
    <source>
        <dbReference type="SAM" id="MobiDB-lite"/>
    </source>
</evidence>
<evidence type="ECO:0000313" key="2">
    <source>
        <dbReference type="EMBL" id="PBK98962.1"/>
    </source>
</evidence>
<dbReference type="EMBL" id="KZ293647">
    <property type="protein sequence ID" value="PBK98962.1"/>
    <property type="molecule type" value="Genomic_DNA"/>
</dbReference>
<dbReference type="OrthoDB" id="10618647at2759"/>
<accession>A0A2H3E5H0</accession>
<protein>
    <submittedName>
        <fullName evidence="2">Uncharacterized protein</fullName>
    </submittedName>
</protein>